<proteinExistence type="predicted"/>
<gene>
    <name evidence="1" type="ORF">phCDa_67</name>
</gene>
<protein>
    <submittedName>
        <fullName evidence="1">Uncharacterized protein</fullName>
    </submittedName>
</protein>
<dbReference type="EMBL" id="MH382836">
    <property type="protein sequence ID" value="AXC36511.1"/>
    <property type="molecule type" value="Genomic_DNA"/>
</dbReference>
<organism evidence="1 2">
    <name type="scientific">Pseudomonas phage phCDa</name>
    <dbReference type="NCBI Taxonomy" id="2268587"/>
    <lineage>
        <taxon>Viruses</taxon>
        <taxon>Duplodnaviria</taxon>
        <taxon>Heunggongvirae</taxon>
        <taxon>Uroviricota</taxon>
        <taxon>Caudoviricetes</taxon>
        <taxon>Schitoviridae</taxon>
        <taxon>Shizishanvirus</taxon>
        <taxon>Shizishanvirus phCDa</taxon>
    </lineage>
</organism>
<evidence type="ECO:0000313" key="1">
    <source>
        <dbReference type="EMBL" id="AXC36511.1"/>
    </source>
</evidence>
<evidence type="ECO:0000313" key="2">
    <source>
        <dbReference type="Proteomes" id="UP000252224"/>
    </source>
</evidence>
<name>A0A2Z5H8L5_9CAUD</name>
<keyword evidence="2" id="KW-1185">Reference proteome</keyword>
<dbReference type="Proteomes" id="UP000252224">
    <property type="component" value="Segment"/>
</dbReference>
<accession>A0A2Z5H8L5</accession>
<sequence length="264" mass="28820">MKKAINKTERDEIIIALVSAASTKSAQTIVDKLGALRKEMFTLLHNHWQDQFPGISRTDQNALLQSGGAHSLKFQPTVFTKDLTSKNDSVRSNGEFGKIGWRNEGTDSAKAIRSRIATQIFRNCTGVDGVVSDGIDTSFMSTLNISTQYPSIIAGSQPKYLYDTTTTLPDDVDPVHNDLLLAVHTKITTLLTELRELVESAEAMYETVGAAIAPVKTAHALAELMPEAVKHFPTSLTYVKPTQEIADPKAINDIRAKLKAGLPI</sequence>
<reference evidence="1 2" key="1">
    <citation type="submission" date="2018-05" db="EMBL/GenBank/DDBJ databases">
        <title>Genomic characterization of a novel Pseudomonas phage phCDa.</title>
        <authorList>
            <person name="Chen C."/>
            <person name="Lu D."/>
            <person name="Wang J."/>
            <person name="Fu R."/>
        </authorList>
    </citation>
    <scope>NUCLEOTIDE SEQUENCE [LARGE SCALE GENOMIC DNA]</scope>
</reference>